<dbReference type="InterPro" id="IPR036412">
    <property type="entry name" value="HAD-like_sf"/>
</dbReference>
<sequence>MKRLLVDMDGVLADTYEQFIRLEFEETANRITKEEISGISEDKAFPNFEKHVRQEGFFRNPPVMKDAVSVMEKLNKAYEIFIVSSAMEFPNSLREKYDWLEEHFPFLSWKQIILCGSKVAVKGDFLIDDHFKNLDPFEGKSILFTQPHNNKSDDNGHQRVGSWKEIEKMLL</sequence>
<evidence type="ECO:0000313" key="2">
    <source>
        <dbReference type="EMBL" id="MCF8713327.1"/>
    </source>
</evidence>
<comment type="similarity">
    <text evidence="1">Belongs to the 5'(3')-deoxyribonucleotidase family.</text>
</comment>
<dbReference type="RefSeq" id="WP_236957301.1">
    <property type="nucleotide sequence ID" value="NZ_JAETXX010000001.1"/>
</dbReference>
<comment type="caution">
    <text evidence="2">The sequence shown here is derived from an EMBL/GenBank/DDBJ whole genome shotgun (WGS) entry which is preliminary data.</text>
</comment>
<evidence type="ECO:0000256" key="1">
    <source>
        <dbReference type="ARBA" id="ARBA00009589"/>
    </source>
</evidence>
<accession>A0ABS9IYS7</accession>
<gene>
    <name evidence="2" type="ORF">JM658_00660</name>
</gene>
<evidence type="ECO:0000313" key="3">
    <source>
        <dbReference type="Proteomes" id="UP000829517"/>
    </source>
</evidence>
<protein>
    <submittedName>
        <fullName evidence="2">5'(3')-deoxyribonucleotidase</fullName>
    </submittedName>
</protein>
<name>A0ABS9IYS7_9FLAO</name>
<dbReference type="Pfam" id="PF06941">
    <property type="entry name" value="NT5C"/>
    <property type="match status" value="1"/>
</dbReference>
<dbReference type="PANTHER" id="PTHR16504">
    <property type="entry name" value="5'(3')-DEOXYRIBONUCLEOTIDASE"/>
    <property type="match status" value="1"/>
</dbReference>
<keyword evidence="3" id="KW-1185">Reference proteome</keyword>
<dbReference type="SUPFAM" id="SSF56784">
    <property type="entry name" value="HAD-like"/>
    <property type="match status" value="1"/>
</dbReference>
<dbReference type="EMBL" id="JAETXX010000001">
    <property type="protein sequence ID" value="MCF8713327.1"/>
    <property type="molecule type" value="Genomic_DNA"/>
</dbReference>
<dbReference type="PANTHER" id="PTHR16504:SF4">
    <property type="entry name" value="5'(3')-DEOXYRIBONUCLEOTIDASE"/>
    <property type="match status" value="1"/>
</dbReference>
<reference evidence="2 3" key="1">
    <citation type="submission" date="2021-01" db="EMBL/GenBank/DDBJ databases">
        <title>Genome sequencing of Joostella atrarenae M1-2 (= KCTC 23194).</title>
        <authorList>
            <person name="Zakaria M.R."/>
            <person name="Lam M.Q."/>
            <person name="Chong C.S."/>
        </authorList>
    </citation>
    <scope>NUCLEOTIDE SEQUENCE [LARGE SCALE GENOMIC DNA]</scope>
    <source>
        <strain evidence="2 3">M1-2</strain>
    </source>
</reference>
<dbReference type="InterPro" id="IPR010708">
    <property type="entry name" value="5'(3')-deoxyribonucleotidase"/>
</dbReference>
<dbReference type="Proteomes" id="UP000829517">
    <property type="component" value="Unassembled WGS sequence"/>
</dbReference>
<dbReference type="SFLD" id="SFLDG01126">
    <property type="entry name" value="C1.2:_Nucleotidase_Like"/>
    <property type="match status" value="1"/>
</dbReference>
<dbReference type="InterPro" id="IPR023214">
    <property type="entry name" value="HAD_sf"/>
</dbReference>
<proteinExistence type="inferred from homology"/>
<organism evidence="2 3">
    <name type="scientific">Joostella atrarenae</name>
    <dbReference type="NCBI Taxonomy" id="679257"/>
    <lineage>
        <taxon>Bacteria</taxon>
        <taxon>Pseudomonadati</taxon>
        <taxon>Bacteroidota</taxon>
        <taxon>Flavobacteriia</taxon>
        <taxon>Flavobacteriales</taxon>
        <taxon>Flavobacteriaceae</taxon>
        <taxon>Joostella</taxon>
    </lineage>
</organism>
<dbReference type="Gene3D" id="1.10.40.40">
    <property type="entry name" value="Deoxyribonucleotidase, domain 2"/>
    <property type="match status" value="1"/>
</dbReference>
<dbReference type="Gene3D" id="3.40.50.1000">
    <property type="entry name" value="HAD superfamily/HAD-like"/>
    <property type="match status" value="1"/>
</dbReference>
<dbReference type="SFLD" id="SFLDG01146">
    <property type="entry name" value="C1.2.2"/>
    <property type="match status" value="1"/>
</dbReference>
<dbReference type="SFLD" id="SFLDS00003">
    <property type="entry name" value="Haloacid_Dehalogenase"/>
    <property type="match status" value="1"/>
</dbReference>